<keyword evidence="4" id="KW-0677">Repeat</keyword>
<dbReference type="InterPro" id="IPR036915">
    <property type="entry name" value="Cyclin-like_sf"/>
</dbReference>
<feature type="region of interest" description="Disordered" evidence="12">
    <location>
        <begin position="915"/>
        <end position="934"/>
    </location>
</feature>
<feature type="region of interest" description="Disordered" evidence="12">
    <location>
        <begin position="336"/>
        <end position="356"/>
    </location>
</feature>
<accession>A0A8S2A2D1</accession>
<evidence type="ECO:0000256" key="12">
    <source>
        <dbReference type="SAM" id="MobiDB-lite"/>
    </source>
</evidence>
<keyword evidence="7" id="KW-0805">Transcription regulation</keyword>
<dbReference type="Pfam" id="PF00382">
    <property type="entry name" value="TFIIB"/>
    <property type="match status" value="2"/>
</dbReference>
<dbReference type="FunFam" id="1.10.10.60:FF:000016">
    <property type="entry name" value="Transcriptional activator Myb isoform A"/>
    <property type="match status" value="1"/>
</dbReference>
<keyword evidence="5" id="KW-0863">Zinc-finger</keyword>
<dbReference type="GO" id="GO:0006355">
    <property type="term" value="P:regulation of DNA-templated transcription"/>
    <property type="evidence" value="ECO:0007669"/>
    <property type="project" value="UniProtKB-ARBA"/>
</dbReference>
<dbReference type="FunFam" id="1.10.10.60:FF:000324">
    <property type="entry name" value="Transcription factor MYB3R-2"/>
    <property type="match status" value="1"/>
</dbReference>
<dbReference type="Gene3D" id="1.10.10.60">
    <property type="entry name" value="Homeodomain-like"/>
    <property type="match status" value="3"/>
</dbReference>
<keyword evidence="10" id="KW-0804">Transcription</keyword>
<dbReference type="InterPro" id="IPR013763">
    <property type="entry name" value="Cyclin-like_dom"/>
</dbReference>
<keyword evidence="11" id="KW-0539">Nucleus</keyword>
<feature type="domain" description="Myb-like" evidence="13">
    <location>
        <begin position="767"/>
        <end position="818"/>
    </location>
</feature>
<feature type="compositionally biased region" description="Basic and acidic residues" evidence="12">
    <location>
        <begin position="336"/>
        <end position="348"/>
    </location>
</feature>
<feature type="domain" description="HTH myb-type" evidence="14">
    <location>
        <begin position="767"/>
        <end position="822"/>
    </location>
</feature>
<comment type="similarity">
    <text evidence="2">Belongs to the TFIIB family.</text>
</comment>
<reference evidence="15" key="1">
    <citation type="submission" date="2021-01" db="EMBL/GenBank/DDBJ databases">
        <authorList>
            <person name="Bezrukov I."/>
        </authorList>
    </citation>
    <scope>NUCLEOTIDE SEQUENCE</scope>
</reference>
<evidence type="ECO:0000256" key="7">
    <source>
        <dbReference type="ARBA" id="ARBA00023015"/>
    </source>
</evidence>
<dbReference type="GO" id="GO:0000126">
    <property type="term" value="C:transcription factor TFIIIB complex"/>
    <property type="evidence" value="ECO:0007669"/>
    <property type="project" value="TreeGrafter"/>
</dbReference>
<evidence type="ECO:0000259" key="14">
    <source>
        <dbReference type="PROSITE" id="PS51294"/>
    </source>
</evidence>
<evidence type="ECO:0000256" key="6">
    <source>
        <dbReference type="ARBA" id="ARBA00022833"/>
    </source>
</evidence>
<dbReference type="InterPro" id="IPR009057">
    <property type="entry name" value="Homeodomain-like_sf"/>
</dbReference>
<dbReference type="AlphaFoldDB" id="A0A8S2A2D1"/>
<evidence type="ECO:0000256" key="2">
    <source>
        <dbReference type="ARBA" id="ARBA00010857"/>
    </source>
</evidence>
<dbReference type="InterPro" id="IPR017930">
    <property type="entry name" value="Myb_dom"/>
</dbReference>
<feature type="compositionally biased region" description="Basic and acidic residues" evidence="12">
    <location>
        <begin position="528"/>
        <end position="552"/>
    </location>
</feature>
<dbReference type="CDD" id="cd20554">
    <property type="entry name" value="CYCLIN_TFIIIB90_rpt2"/>
    <property type="match status" value="1"/>
</dbReference>
<evidence type="ECO:0000256" key="9">
    <source>
        <dbReference type="ARBA" id="ARBA00023159"/>
    </source>
</evidence>
<sequence length="1153" mass="128841">MVWCNHCVKNVPGIRPYDGALACNLCGRILENFNFSTEVTFVKNAAGQSQASGNIVSSVQSGIPSSRERRYRIARDEFTNLRDALGIGDERADVIDMAVLFFKSAVEQNFTKGRRTELVQASCLYLTCRELNVPFLLIDFSSYLRVSVYELGSVYLQLCEMLYIADNRNYEKLVDPSIFIPRFSNSLLKGTKVKGVVETARDIIASMKRDWIQTGRKPSGICGAALYTAALSHGIKCSKSDIVNIVHICEATLTKRLTEFGNTESGNLNVVELRERESQKISFTTKPTSNKEAVFCMHQDSKPFGYGLCKDCYEDFIKVSGGLVGGSNPPAFQRAEKERMDKAARDENEGGIGSLNHDEQLYSDYCSMSKSEKQCSEKGEKNKDGAEEHADTSDESDNFSDISDDEVDGYINNEEETHYKTITWTEMNKDYLEEQAAKEAALKAASEALKASNSNCPEHARKAFEAAKADAAKSRKEKQQKKAEEAKNAAPPATAMEAVRRTLEKKRLSSVINYDVLEELFDTSTAEKSPKRSKTETDIEKKEVKSNEHEKGENEDEAEEDEEEGNVESYDMSTDFQDGEKFYEEDEEEEEDGRVFKTNKVHLKPNPTVEISPAKLDIGYVFNGQRISYECRLRFKLLFLSLNPAASSPDEMDLQEEAGEVKIEDQCVENKQSTPASCSSVSEGSAGSSHKSPTIASPPATVSPTHRYLGRTSGPIRRAKGGWTPAEDETLRRAVGTYKGKSWKNIAKFFPDRTEVQCLHRWQKVLNPDLIKGPWTQEEDEKIVELVEKYGPAKWSVIAQSLPGRIGKQCRERWHNHLNPDINKDAWTSEEEVALMNAHRSHGNKWAEIAKVLPGRTDNAIKNHWNSSLKKKSEFYSMTGRLPPPTTTKNGLPDSVTKRSSSSQKRVFGSVTQTLSGTTDINNPDEGGNGHINSSVPLEEVVAASRMTGVNEYARSPQLPNPEPLPENGGAANNGYHLYYTPQVEYYMASEADTQRMYGYECGCSPSASPVSFFTPPPCRNAYSNGSTPRSPESYLREAARTYPNTPSIFRKRRPRVVVEDNNNAEKTDEAKEVDQKVNDGKDSSESPNCEEIQKNGSNAYNLSPPYRIRSKRTAVFKSRQLEFISAEEEKVDDETKSSEKDMLIDGDSQLLV</sequence>
<keyword evidence="16" id="KW-1185">Reference proteome</keyword>
<keyword evidence="9" id="KW-0010">Activator</keyword>
<feature type="domain" description="Myb-like" evidence="13">
    <location>
        <begin position="819"/>
        <end position="869"/>
    </location>
</feature>
<keyword evidence="8" id="KW-0238">DNA-binding</keyword>
<dbReference type="CDD" id="cd20553">
    <property type="entry name" value="CYCLIN_TFIIIB90_rpt1"/>
    <property type="match status" value="1"/>
</dbReference>
<dbReference type="SUPFAM" id="SSF46689">
    <property type="entry name" value="Homeodomain-like"/>
    <property type="match status" value="2"/>
</dbReference>
<feature type="compositionally biased region" description="Acidic residues" evidence="12">
    <location>
        <begin position="553"/>
        <end position="566"/>
    </location>
</feature>
<dbReference type="CDD" id="cd00167">
    <property type="entry name" value="SANT"/>
    <property type="match status" value="3"/>
</dbReference>
<feature type="region of interest" description="Disordered" evidence="12">
    <location>
        <begin position="453"/>
        <end position="498"/>
    </location>
</feature>
<dbReference type="Pfam" id="PF00249">
    <property type="entry name" value="Myb_DNA-binding"/>
    <property type="match status" value="3"/>
</dbReference>
<feature type="region of interest" description="Disordered" evidence="12">
    <location>
        <begin position="1128"/>
        <end position="1153"/>
    </location>
</feature>
<dbReference type="GO" id="GO:0001006">
    <property type="term" value="F:RNA polymerase III type 3 promoter sequence-specific DNA binding"/>
    <property type="evidence" value="ECO:0007669"/>
    <property type="project" value="TreeGrafter"/>
</dbReference>
<feature type="compositionally biased region" description="Basic and acidic residues" evidence="12">
    <location>
        <begin position="1064"/>
        <end position="1085"/>
    </location>
</feature>
<feature type="compositionally biased region" description="Basic and acidic residues" evidence="12">
    <location>
        <begin position="1134"/>
        <end position="1144"/>
    </location>
</feature>
<dbReference type="EMBL" id="LR999453">
    <property type="protein sequence ID" value="CAE5966649.1"/>
    <property type="molecule type" value="Genomic_DNA"/>
</dbReference>
<evidence type="ECO:0000256" key="1">
    <source>
        <dbReference type="ARBA" id="ARBA00004123"/>
    </source>
</evidence>
<feature type="domain" description="Myb-like" evidence="13">
    <location>
        <begin position="715"/>
        <end position="766"/>
    </location>
</feature>
<dbReference type="Gene3D" id="1.20.5.650">
    <property type="entry name" value="Single helix bin"/>
    <property type="match status" value="1"/>
</dbReference>
<evidence type="ECO:0000256" key="10">
    <source>
        <dbReference type="ARBA" id="ARBA00023163"/>
    </source>
</evidence>
<dbReference type="PANTHER" id="PTHR11618:SF4">
    <property type="entry name" value="TRANSCRIPTION FACTOR IIIB 90 KDA SUBUNIT"/>
    <property type="match status" value="1"/>
</dbReference>
<evidence type="ECO:0000256" key="3">
    <source>
        <dbReference type="ARBA" id="ARBA00022723"/>
    </source>
</evidence>
<feature type="compositionally biased region" description="Basic and acidic residues" evidence="12">
    <location>
        <begin position="458"/>
        <end position="474"/>
    </location>
</feature>
<dbReference type="PROSITE" id="PS51294">
    <property type="entry name" value="HTH_MYB"/>
    <property type="match status" value="3"/>
</dbReference>
<feature type="compositionally biased region" description="Basic and acidic residues" evidence="12">
    <location>
        <begin position="376"/>
        <end position="392"/>
    </location>
</feature>
<feature type="compositionally biased region" description="Low complexity" evidence="12">
    <location>
        <begin position="677"/>
        <end position="692"/>
    </location>
</feature>
<proteinExistence type="inferred from homology"/>
<feature type="domain" description="HTH myb-type" evidence="14">
    <location>
        <begin position="720"/>
        <end position="766"/>
    </location>
</feature>
<feature type="compositionally biased region" description="Acidic residues" evidence="12">
    <location>
        <begin position="393"/>
        <end position="408"/>
    </location>
</feature>
<dbReference type="GO" id="GO:0070897">
    <property type="term" value="P:transcription preinitiation complex assembly"/>
    <property type="evidence" value="ECO:0007669"/>
    <property type="project" value="InterPro"/>
</dbReference>
<feature type="compositionally biased region" description="Polar residues" evidence="12">
    <location>
        <begin position="898"/>
        <end position="907"/>
    </location>
</feature>
<feature type="region of interest" description="Disordered" evidence="12">
    <location>
        <begin position="524"/>
        <end position="575"/>
    </location>
</feature>
<dbReference type="GO" id="GO:0097550">
    <property type="term" value="C:transcription preinitiation complex"/>
    <property type="evidence" value="ECO:0007669"/>
    <property type="project" value="TreeGrafter"/>
</dbReference>
<dbReference type="Pfam" id="PF07741">
    <property type="entry name" value="BRF1"/>
    <property type="match status" value="1"/>
</dbReference>
<dbReference type="InterPro" id="IPR013150">
    <property type="entry name" value="TFIIB_cyclin"/>
</dbReference>
<name>A0A8S2A2D1_ARAAE</name>
<dbReference type="FunFam" id="1.10.472.10:FF:000066">
    <property type="entry name" value="Transcription factor IIIB subunit"/>
    <property type="match status" value="1"/>
</dbReference>
<keyword evidence="3" id="KW-0479">Metal-binding</keyword>
<feature type="region of interest" description="Disordered" evidence="12">
    <location>
        <begin position="880"/>
        <end position="907"/>
    </location>
</feature>
<evidence type="ECO:0000256" key="11">
    <source>
        <dbReference type="ARBA" id="ARBA00023242"/>
    </source>
</evidence>
<dbReference type="InterPro" id="IPR001005">
    <property type="entry name" value="SANT/Myb"/>
</dbReference>
<organism evidence="15 16">
    <name type="scientific">Arabidopsis arenosa</name>
    <name type="common">Sand rock-cress</name>
    <name type="synonym">Cardaminopsis arenosa</name>
    <dbReference type="NCBI Taxonomy" id="38785"/>
    <lineage>
        <taxon>Eukaryota</taxon>
        <taxon>Viridiplantae</taxon>
        <taxon>Streptophyta</taxon>
        <taxon>Embryophyta</taxon>
        <taxon>Tracheophyta</taxon>
        <taxon>Spermatophyta</taxon>
        <taxon>Magnoliopsida</taxon>
        <taxon>eudicotyledons</taxon>
        <taxon>Gunneridae</taxon>
        <taxon>Pentapetalae</taxon>
        <taxon>rosids</taxon>
        <taxon>malvids</taxon>
        <taxon>Brassicales</taxon>
        <taxon>Brassicaceae</taxon>
        <taxon>Camelineae</taxon>
        <taxon>Arabidopsis</taxon>
    </lineage>
</organism>
<dbReference type="PROSITE" id="PS50090">
    <property type="entry name" value="MYB_LIKE"/>
    <property type="match status" value="3"/>
</dbReference>
<dbReference type="GO" id="GO:0008270">
    <property type="term" value="F:zinc ion binding"/>
    <property type="evidence" value="ECO:0007669"/>
    <property type="project" value="UniProtKB-KW"/>
</dbReference>
<dbReference type="SUPFAM" id="SSF47954">
    <property type="entry name" value="Cyclin-like"/>
    <property type="match status" value="2"/>
</dbReference>
<comment type="subcellular location">
    <subcellularLocation>
        <location evidence="1">Nucleus</location>
    </subcellularLocation>
</comment>
<feature type="region of interest" description="Disordered" evidence="12">
    <location>
        <begin position="1051"/>
        <end position="1106"/>
    </location>
</feature>
<dbReference type="GO" id="GO:0017025">
    <property type="term" value="F:TBP-class protein binding"/>
    <property type="evidence" value="ECO:0007669"/>
    <property type="project" value="InterPro"/>
</dbReference>
<evidence type="ECO:0000256" key="4">
    <source>
        <dbReference type="ARBA" id="ARBA00022737"/>
    </source>
</evidence>
<dbReference type="Gene3D" id="1.10.472.10">
    <property type="entry name" value="Cyclin-like"/>
    <property type="match status" value="2"/>
</dbReference>
<dbReference type="SMART" id="SM00717">
    <property type="entry name" value="SANT"/>
    <property type="match status" value="3"/>
</dbReference>
<dbReference type="InterPro" id="IPR000812">
    <property type="entry name" value="TFIIB"/>
</dbReference>
<feature type="region of interest" description="Disordered" evidence="12">
    <location>
        <begin position="376"/>
        <end position="409"/>
    </location>
</feature>
<dbReference type="Proteomes" id="UP000682877">
    <property type="component" value="Chromosome 3"/>
</dbReference>
<dbReference type="InterPro" id="IPR011665">
    <property type="entry name" value="BRF1_TBP-bd_dom"/>
</dbReference>
<gene>
    <name evidence="15" type="ORF">AARE701A_LOCUS6729</name>
</gene>
<dbReference type="PANTHER" id="PTHR11618">
    <property type="entry name" value="TRANSCRIPTION INITIATION FACTOR IIB-RELATED"/>
    <property type="match status" value="1"/>
</dbReference>
<evidence type="ECO:0000256" key="5">
    <source>
        <dbReference type="ARBA" id="ARBA00022771"/>
    </source>
</evidence>
<feature type="domain" description="HTH myb-type" evidence="14">
    <location>
        <begin position="823"/>
        <end position="873"/>
    </location>
</feature>
<evidence type="ECO:0000259" key="13">
    <source>
        <dbReference type="PROSITE" id="PS50090"/>
    </source>
</evidence>
<dbReference type="GO" id="GO:0005634">
    <property type="term" value="C:nucleus"/>
    <property type="evidence" value="ECO:0007669"/>
    <property type="project" value="UniProtKB-SubCell"/>
</dbReference>
<feature type="region of interest" description="Disordered" evidence="12">
    <location>
        <begin position="673"/>
        <end position="725"/>
    </location>
</feature>
<evidence type="ECO:0000313" key="15">
    <source>
        <dbReference type="EMBL" id="CAE5966649.1"/>
    </source>
</evidence>
<protein>
    <submittedName>
        <fullName evidence="15">Uncharacterized protein</fullName>
    </submittedName>
</protein>
<dbReference type="PRINTS" id="PR00685">
    <property type="entry name" value="TIFACTORIIB"/>
</dbReference>
<feature type="compositionally biased region" description="Low complexity" evidence="12">
    <location>
        <begin position="488"/>
        <end position="497"/>
    </location>
</feature>
<evidence type="ECO:0000256" key="8">
    <source>
        <dbReference type="ARBA" id="ARBA00023125"/>
    </source>
</evidence>
<dbReference type="GO" id="GO:0000995">
    <property type="term" value="F:RNA polymerase III general transcription initiation factor activity"/>
    <property type="evidence" value="ECO:0007669"/>
    <property type="project" value="TreeGrafter"/>
</dbReference>
<evidence type="ECO:0000313" key="16">
    <source>
        <dbReference type="Proteomes" id="UP000682877"/>
    </source>
</evidence>
<dbReference type="FunFam" id="1.10.10.60:FF:000010">
    <property type="entry name" value="Transcriptional activator Myb isoform A"/>
    <property type="match status" value="1"/>
</dbReference>
<keyword evidence="6" id="KW-0862">Zinc</keyword>
<dbReference type="SMART" id="SM00385">
    <property type="entry name" value="CYCLIN"/>
    <property type="match status" value="2"/>
</dbReference>